<comment type="similarity">
    <text evidence="7">Belongs to the binding-protein-dependent transport system permease family.</text>
</comment>
<dbReference type="CDD" id="cd06261">
    <property type="entry name" value="TM_PBP2"/>
    <property type="match status" value="1"/>
</dbReference>
<proteinExistence type="inferred from homology"/>
<keyword evidence="4 7" id="KW-0812">Transmembrane</keyword>
<keyword evidence="5 7" id="KW-1133">Transmembrane helix</keyword>
<evidence type="ECO:0000256" key="2">
    <source>
        <dbReference type="ARBA" id="ARBA00022448"/>
    </source>
</evidence>
<evidence type="ECO:0000259" key="8">
    <source>
        <dbReference type="PROSITE" id="PS50928"/>
    </source>
</evidence>
<keyword evidence="2 7" id="KW-0813">Transport</keyword>
<evidence type="ECO:0000256" key="5">
    <source>
        <dbReference type="ARBA" id="ARBA00022989"/>
    </source>
</evidence>
<feature type="transmembrane region" description="Helical" evidence="7">
    <location>
        <begin position="92"/>
        <end position="116"/>
    </location>
</feature>
<dbReference type="PANTHER" id="PTHR43744:SF12">
    <property type="entry name" value="ABC TRANSPORTER PERMEASE PROTEIN MG189-RELATED"/>
    <property type="match status" value="1"/>
</dbReference>
<dbReference type="SUPFAM" id="SSF161098">
    <property type="entry name" value="MetI-like"/>
    <property type="match status" value="1"/>
</dbReference>
<dbReference type="GO" id="GO:0055085">
    <property type="term" value="P:transmembrane transport"/>
    <property type="evidence" value="ECO:0007669"/>
    <property type="project" value="InterPro"/>
</dbReference>
<reference evidence="9 10" key="1">
    <citation type="submission" date="2018-06" db="EMBL/GenBank/DDBJ databases">
        <authorList>
            <consortium name="Pathogen Informatics"/>
            <person name="Doyle S."/>
        </authorList>
    </citation>
    <scope>NUCLEOTIDE SEQUENCE [LARGE SCALE GENOMIC DNA]</scope>
    <source>
        <strain evidence="9 10">NCTC4824</strain>
    </source>
</reference>
<feature type="transmembrane region" description="Helical" evidence="7">
    <location>
        <begin position="262"/>
        <end position="283"/>
    </location>
</feature>
<evidence type="ECO:0000313" key="9">
    <source>
        <dbReference type="EMBL" id="SQI63269.1"/>
    </source>
</evidence>
<dbReference type="Pfam" id="PF00528">
    <property type="entry name" value="BPD_transp_1"/>
    <property type="match status" value="1"/>
</dbReference>
<dbReference type="EMBL" id="LS483476">
    <property type="protein sequence ID" value="SQI63269.1"/>
    <property type="molecule type" value="Genomic_DNA"/>
</dbReference>
<sequence length="298" mass="33195">MELKPATDNQYQIKLDEKKDLQRQAIKKIGLIIIYIFLGLWAIFTFVPLLWMLSSSFKDSSAITAVPPELFPTRPTLDAYKRIFEVGGLGRWFLNSTIVAGISTIINVFFAALAGYAFSKLRFPGRNAIFWALLASMMIPGQVTLIPLYILVVNTFQLENTYIGIIVPGMISVGSIFLMKQFMSSLPSSLIDAGKIDACSEFGIFWKIILPISKPGLAVLGIFTFVAQWNNFFWPFLVTNTNSMRTLQVGLTSFRFENMQDYGAMMAGAVCSAVPMIIVFLALQKYFLRGITIGAVKG</sequence>
<protein>
    <submittedName>
        <fullName evidence="9">Sugar ABC transporter permease</fullName>
    </submittedName>
</protein>
<dbReference type="Gene3D" id="1.10.3720.10">
    <property type="entry name" value="MetI-like"/>
    <property type="match status" value="1"/>
</dbReference>
<feature type="transmembrane region" description="Helical" evidence="7">
    <location>
        <begin position="128"/>
        <end position="150"/>
    </location>
</feature>
<dbReference type="Proteomes" id="UP000249134">
    <property type="component" value="Chromosome 1"/>
</dbReference>
<feature type="transmembrane region" description="Helical" evidence="7">
    <location>
        <begin position="162"/>
        <end position="179"/>
    </location>
</feature>
<feature type="domain" description="ABC transmembrane type-1" evidence="8">
    <location>
        <begin position="93"/>
        <end position="283"/>
    </location>
</feature>
<comment type="subcellular location">
    <subcellularLocation>
        <location evidence="1 7">Cell membrane</location>
        <topology evidence="1 7">Multi-pass membrane protein</topology>
    </subcellularLocation>
</comment>
<dbReference type="AlphaFoldDB" id="A0A2X4WK43"/>
<evidence type="ECO:0000256" key="7">
    <source>
        <dbReference type="RuleBase" id="RU363032"/>
    </source>
</evidence>
<evidence type="ECO:0000256" key="6">
    <source>
        <dbReference type="ARBA" id="ARBA00023136"/>
    </source>
</evidence>
<keyword evidence="10" id="KW-1185">Reference proteome</keyword>
<evidence type="ECO:0000256" key="4">
    <source>
        <dbReference type="ARBA" id="ARBA00022692"/>
    </source>
</evidence>
<feature type="transmembrane region" description="Helical" evidence="7">
    <location>
        <begin position="29"/>
        <end position="51"/>
    </location>
</feature>
<dbReference type="InterPro" id="IPR000515">
    <property type="entry name" value="MetI-like"/>
</dbReference>
<dbReference type="KEGG" id="blen:NCTC4824_04006"/>
<evidence type="ECO:0000256" key="1">
    <source>
        <dbReference type="ARBA" id="ARBA00004651"/>
    </source>
</evidence>
<dbReference type="RefSeq" id="WP_082788746.1">
    <property type="nucleotide sequence ID" value="NZ_CBCSGM010000004.1"/>
</dbReference>
<organism evidence="9 10">
    <name type="scientific">Lederbergia lenta</name>
    <name type="common">Bacillus lentus</name>
    <dbReference type="NCBI Taxonomy" id="1467"/>
    <lineage>
        <taxon>Bacteria</taxon>
        <taxon>Bacillati</taxon>
        <taxon>Bacillota</taxon>
        <taxon>Bacilli</taxon>
        <taxon>Bacillales</taxon>
        <taxon>Bacillaceae</taxon>
        <taxon>Lederbergia</taxon>
    </lineage>
</organism>
<keyword evidence="6 7" id="KW-0472">Membrane</keyword>
<gene>
    <name evidence="9" type="primary">ycjP_43</name>
    <name evidence="9" type="ORF">NCTC4824_04006</name>
</gene>
<dbReference type="PANTHER" id="PTHR43744">
    <property type="entry name" value="ABC TRANSPORTER PERMEASE PROTEIN MG189-RELATED-RELATED"/>
    <property type="match status" value="1"/>
</dbReference>
<keyword evidence="3" id="KW-1003">Cell membrane</keyword>
<evidence type="ECO:0000256" key="3">
    <source>
        <dbReference type="ARBA" id="ARBA00022475"/>
    </source>
</evidence>
<dbReference type="STRING" id="1348624.GCA_001591545_02932"/>
<accession>A0A2X4WK43</accession>
<feature type="transmembrane region" description="Helical" evidence="7">
    <location>
        <begin position="217"/>
        <end position="237"/>
    </location>
</feature>
<dbReference type="PROSITE" id="PS50928">
    <property type="entry name" value="ABC_TM1"/>
    <property type="match status" value="1"/>
</dbReference>
<dbReference type="InterPro" id="IPR035906">
    <property type="entry name" value="MetI-like_sf"/>
</dbReference>
<name>A0A2X4WK43_LEDLE</name>
<dbReference type="GO" id="GO:0005886">
    <property type="term" value="C:plasma membrane"/>
    <property type="evidence" value="ECO:0007669"/>
    <property type="project" value="UniProtKB-SubCell"/>
</dbReference>
<evidence type="ECO:0000313" key="10">
    <source>
        <dbReference type="Proteomes" id="UP000249134"/>
    </source>
</evidence>